<organism evidence="5 6">
    <name type="scientific">Brevifollis gellanilyticus</name>
    <dbReference type="NCBI Taxonomy" id="748831"/>
    <lineage>
        <taxon>Bacteria</taxon>
        <taxon>Pseudomonadati</taxon>
        <taxon>Verrucomicrobiota</taxon>
        <taxon>Verrucomicrobiia</taxon>
        <taxon>Verrucomicrobiales</taxon>
        <taxon>Verrucomicrobiaceae</taxon>
    </lineage>
</organism>
<dbReference type="PANTHER" id="PTHR12558">
    <property type="entry name" value="CELL DIVISION CYCLE 16,23,27"/>
    <property type="match status" value="1"/>
</dbReference>
<keyword evidence="3" id="KW-0472">Membrane</keyword>
<evidence type="ECO:0000256" key="2">
    <source>
        <dbReference type="SAM" id="MobiDB-lite"/>
    </source>
</evidence>
<protein>
    <recommendedName>
        <fullName evidence="4">Peptidase C39-like domain-containing protein</fullName>
    </recommendedName>
</protein>
<keyword evidence="3" id="KW-0812">Transmembrane</keyword>
<dbReference type="Proteomes" id="UP000321577">
    <property type="component" value="Unassembled WGS sequence"/>
</dbReference>
<keyword evidence="6" id="KW-1185">Reference proteome</keyword>
<dbReference type="Gene3D" id="1.25.40.10">
    <property type="entry name" value="Tetratricopeptide repeat domain"/>
    <property type="match status" value="5"/>
</dbReference>
<dbReference type="RefSeq" id="WP_170266562.1">
    <property type="nucleotide sequence ID" value="NZ_BKAG01000003.1"/>
</dbReference>
<feature type="transmembrane region" description="Helical" evidence="3">
    <location>
        <begin position="1691"/>
        <end position="1710"/>
    </location>
</feature>
<proteinExistence type="predicted"/>
<dbReference type="Pfam" id="PF13428">
    <property type="entry name" value="TPR_14"/>
    <property type="match status" value="1"/>
</dbReference>
<feature type="domain" description="Peptidase C39-like" evidence="4">
    <location>
        <begin position="322"/>
        <end position="428"/>
    </location>
</feature>
<dbReference type="SUPFAM" id="SSF48452">
    <property type="entry name" value="TPR-like"/>
    <property type="match status" value="5"/>
</dbReference>
<dbReference type="Gene3D" id="3.90.70.10">
    <property type="entry name" value="Cysteine proteinases"/>
    <property type="match status" value="1"/>
</dbReference>
<sequence length="1778" mass="200701">MAIQEKKYKLAAGFPVSLRREVDSTIIQEAVQHYDQGRYIDSWRVLEPHGPMQAWKNAEALVFGCRLAGNLAAGRLAALLIRRAARTAPHHPQVILHFGYHLQDFRGMMAAWRHALESEVHVAHDLEILADLKAMRARIAGSYRDFDTAWKLWEEAAVLNPDKPWLGVEKTSILLSQERREEALQTIEEALVLRPWYRPAVQHKGRVLHLLGRGHEAIQFLAEANARMQSHSIACQLLTLKREVDDHAGMAELVERIDSLSVLAEAAEHEWLQARRADVFYLKGDYSAAAAAAAQVSGDYYSALAKRLEQPGLQARRVRLPFEFVHQKHNTCAPATLAAVSHYWRKEITMEQIVDAICYDGTHDYSEREWAVANGFAVKEFTLTLESVRQLIDAQVPIVLTTVEVTSAHSQALIGYDDVRETLFIQDPGEPHYRETSAQEFLNSYKLTGPRGMALVPQERAEWLAAQSLPDEAMYDLNHRFSLALAAYDRPAAEAVWKEMESVDAGHRLVLMGRLSLASFDGNEVARAEALELLQKAFPEDPRLLYWKIQSLRGLGRSDERLRLLRDFVQSDKCQVWALRMYGEELLEDARSWPEARRQLRRAHVASPSDAGVLIRMADLMRRSQKAEPDDYLTIYRFAAALSDKVEGYAQIWFSHSVSLGRIEQAIDWLRRRMRAYGSKSAAPSLTLVQALDGLNRPEMVEVMHEAVAMRPDDGELLVELARLETRLGHFEEAASLLQRAEGKTLPARWQRAQALLLRRREGPAAELTMWQNILVLEPLAFDAHQVVARELAGTGGNLAAIRHLETVAARFPHHYSLGQLLVQWQHDTDAELALPQIQRMIEMHPTDPWARRQIALVFQDLGRHEEALAGAREAVALAPDEAAGHAIQGRVLQVMARDAEAAECFRQGIRLDVNYSQSFEALIRTAAGTDLQRKELAFIRSEMIRQVLNGSGLHAYRGQASLILNPHELHEELLEVWKARPDLWEAWSVLIQQKLDLRAREDALKLAQEATQRFALSPGAWRDLATVHRHSGDHPAALETMRRVTQMNPDWPDGWLLLAEYQEDAREAAAAVQTLRNGVARLPLELMLRGSLAALLWRTGMREEAWSLAERTALEEPGADWAWTLLNNWAEILQRQDRLLELGRSLTRQRPGDARAWMLLARLLPTQHIQEILHAFDQALKINPHLADAYDLRAETLASLGRIDEAEASLRTGPWEAANMPHNLCGRAAWLLAVRGDLVGAIQRMKMVLEKNSNYYWGWRMLSQWSEQRRDMISWRRAAQHMIQLNPRSAEPYNVAADAELQAGKRDAGIRHLRDALHVDPGDVYAAHRLLGLFWDARDMVGLAEAAQGMATHGHVGLVRRVYLMLAATEKQDLTQVRADLEWLATQPDMLGPMLELVQNRFQGHNKKLHNIYNEVVSQVAEAGRIGPAFAVSWVRRQHAQRNWACWRQLASWIPRLGTRIVPAVADYLDLMGEAKAANPQLKLFIQEHGTFLRGHTLLWSKVGYAFAASGEFMDCAQWLLPDYQRPDAEAWSLSNLCISLREIGDKAESARVSQHVVAMGLQDVSWPMHVAIAAHGAAKAGQYDEVNRILKREPFRGQASEWRVLALAAGAYAEVMSTPRDQARAAFMRFHAQAKEQLRGTALSKGVQDDLDLAVEKMKAHCGVRMPFGSRLKGGTPRAAPASGGGTTGFGMGIFGLIYVLFMLMRSCDHSTSQTMPRPSRQELDLLLKQSQQQVEASQPNREEFGLERPPANSLQELLDRQKRTELPNDLLLRPR</sequence>
<keyword evidence="3" id="KW-1133">Transmembrane helix</keyword>
<gene>
    <name evidence="5" type="ORF">BGE01nite_07010</name>
</gene>
<evidence type="ECO:0000256" key="3">
    <source>
        <dbReference type="SAM" id="Phobius"/>
    </source>
</evidence>
<evidence type="ECO:0000313" key="6">
    <source>
        <dbReference type="Proteomes" id="UP000321577"/>
    </source>
</evidence>
<feature type="repeat" description="TPR" evidence="1">
    <location>
        <begin position="1019"/>
        <end position="1052"/>
    </location>
</feature>
<dbReference type="InterPro" id="IPR019734">
    <property type="entry name" value="TPR_rpt"/>
</dbReference>
<keyword evidence="1" id="KW-0802">TPR repeat</keyword>
<evidence type="ECO:0000313" key="5">
    <source>
        <dbReference type="EMBL" id="GEP41410.1"/>
    </source>
</evidence>
<feature type="region of interest" description="Disordered" evidence="2">
    <location>
        <begin position="1734"/>
        <end position="1778"/>
    </location>
</feature>
<name>A0A512M3T9_9BACT</name>
<dbReference type="InterPro" id="IPR039564">
    <property type="entry name" value="Peptidase_C39-like"/>
</dbReference>
<feature type="compositionally biased region" description="Basic and acidic residues" evidence="2">
    <location>
        <begin position="1760"/>
        <end position="1769"/>
    </location>
</feature>
<dbReference type="EMBL" id="BKAG01000003">
    <property type="protein sequence ID" value="GEP41410.1"/>
    <property type="molecule type" value="Genomic_DNA"/>
</dbReference>
<accession>A0A512M3T9</accession>
<dbReference type="SMART" id="SM00028">
    <property type="entry name" value="TPR"/>
    <property type="match status" value="5"/>
</dbReference>
<evidence type="ECO:0000259" key="4">
    <source>
        <dbReference type="Pfam" id="PF13529"/>
    </source>
</evidence>
<dbReference type="Pfam" id="PF13529">
    <property type="entry name" value="Peptidase_C39_2"/>
    <property type="match status" value="1"/>
</dbReference>
<dbReference type="PANTHER" id="PTHR12558:SF13">
    <property type="entry name" value="CELL DIVISION CYCLE PROTEIN 27 HOMOLOG"/>
    <property type="match status" value="1"/>
</dbReference>
<comment type="caution">
    <text evidence="5">The sequence shown here is derived from an EMBL/GenBank/DDBJ whole genome shotgun (WGS) entry which is preliminary data.</text>
</comment>
<reference evidence="5 6" key="1">
    <citation type="submission" date="2019-07" db="EMBL/GenBank/DDBJ databases">
        <title>Whole genome shotgun sequence of Brevifollis gellanilyticus NBRC 108608.</title>
        <authorList>
            <person name="Hosoyama A."/>
            <person name="Uohara A."/>
            <person name="Ohji S."/>
            <person name="Ichikawa N."/>
        </authorList>
    </citation>
    <scope>NUCLEOTIDE SEQUENCE [LARGE SCALE GENOMIC DNA]</scope>
    <source>
        <strain evidence="5 6">NBRC 108608</strain>
    </source>
</reference>
<dbReference type="InterPro" id="IPR011990">
    <property type="entry name" value="TPR-like_helical_dom_sf"/>
</dbReference>
<dbReference type="PROSITE" id="PS50005">
    <property type="entry name" value="TPR"/>
    <property type="match status" value="1"/>
</dbReference>
<evidence type="ECO:0000256" key="1">
    <source>
        <dbReference type="PROSITE-ProRule" id="PRU00339"/>
    </source>
</evidence>